<dbReference type="AlphaFoldDB" id="W1NTA1"/>
<dbReference type="Gramene" id="ERM98260">
    <property type="protein sequence ID" value="ERM98260"/>
    <property type="gene ID" value="AMTR_s00221p00011100"/>
</dbReference>
<feature type="signal peptide" evidence="1">
    <location>
        <begin position="1"/>
        <end position="20"/>
    </location>
</feature>
<proteinExistence type="predicted"/>
<keyword evidence="1" id="KW-0732">Signal</keyword>
<dbReference type="Proteomes" id="UP000017836">
    <property type="component" value="Unassembled WGS sequence"/>
</dbReference>
<evidence type="ECO:0000256" key="1">
    <source>
        <dbReference type="SAM" id="SignalP"/>
    </source>
</evidence>
<dbReference type="HOGENOM" id="CLU_2907114_0_0_1"/>
<name>W1NTA1_AMBTC</name>
<protein>
    <submittedName>
        <fullName evidence="2">Uncharacterized protein</fullName>
    </submittedName>
</protein>
<accession>W1NTA1</accession>
<keyword evidence="3" id="KW-1185">Reference proteome</keyword>
<evidence type="ECO:0000313" key="3">
    <source>
        <dbReference type="Proteomes" id="UP000017836"/>
    </source>
</evidence>
<organism evidence="2 3">
    <name type="scientific">Amborella trichopoda</name>
    <dbReference type="NCBI Taxonomy" id="13333"/>
    <lineage>
        <taxon>Eukaryota</taxon>
        <taxon>Viridiplantae</taxon>
        <taxon>Streptophyta</taxon>
        <taxon>Embryophyta</taxon>
        <taxon>Tracheophyta</taxon>
        <taxon>Spermatophyta</taxon>
        <taxon>Magnoliopsida</taxon>
        <taxon>Amborellales</taxon>
        <taxon>Amborellaceae</taxon>
        <taxon>Amborella</taxon>
    </lineage>
</organism>
<sequence>MVWSRAQAAKKLLMVSIVSGVRVLAENVNGERVMCCTSIEWVKDQLMLHLQAKRTVEIQALM</sequence>
<gene>
    <name evidence="2" type="ORF">AMTR_s00221p00011100</name>
</gene>
<feature type="chain" id="PRO_5004807877" evidence="1">
    <location>
        <begin position="21"/>
        <end position="62"/>
    </location>
</feature>
<dbReference type="EMBL" id="KI395473">
    <property type="protein sequence ID" value="ERM98260.1"/>
    <property type="molecule type" value="Genomic_DNA"/>
</dbReference>
<evidence type="ECO:0000313" key="2">
    <source>
        <dbReference type="EMBL" id="ERM98260.1"/>
    </source>
</evidence>
<reference evidence="3" key="1">
    <citation type="journal article" date="2013" name="Science">
        <title>The Amborella genome and the evolution of flowering plants.</title>
        <authorList>
            <consortium name="Amborella Genome Project"/>
        </authorList>
    </citation>
    <scope>NUCLEOTIDE SEQUENCE [LARGE SCALE GENOMIC DNA]</scope>
</reference>